<evidence type="ECO:0000313" key="3">
    <source>
        <dbReference type="Proteomes" id="UP000318582"/>
    </source>
</evidence>
<dbReference type="EMBL" id="QEAQ01000055">
    <property type="protein sequence ID" value="TPX57278.1"/>
    <property type="molecule type" value="Genomic_DNA"/>
</dbReference>
<dbReference type="InterPro" id="IPR036770">
    <property type="entry name" value="Ankyrin_rpt-contain_sf"/>
</dbReference>
<feature type="compositionally biased region" description="Polar residues" evidence="1">
    <location>
        <begin position="568"/>
        <end position="577"/>
    </location>
</feature>
<proteinExistence type="predicted"/>
<keyword evidence="3" id="KW-1185">Reference proteome</keyword>
<dbReference type="AlphaFoldDB" id="A0A507E2A0"/>
<name>A0A507E2A0_9FUNG</name>
<organism evidence="2 3">
    <name type="scientific">Powellomyces hirtus</name>
    <dbReference type="NCBI Taxonomy" id="109895"/>
    <lineage>
        <taxon>Eukaryota</taxon>
        <taxon>Fungi</taxon>
        <taxon>Fungi incertae sedis</taxon>
        <taxon>Chytridiomycota</taxon>
        <taxon>Chytridiomycota incertae sedis</taxon>
        <taxon>Chytridiomycetes</taxon>
        <taxon>Spizellomycetales</taxon>
        <taxon>Powellomycetaceae</taxon>
        <taxon>Powellomyces</taxon>
    </lineage>
</organism>
<comment type="caution">
    <text evidence="2">The sequence shown here is derived from an EMBL/GenBank/DDBJ whole genome shotgun (WGS) entry which is preliminary data.</text>
</comment>
<sequence length="577" mass="64753">MASLDPQRLKQQRKTGSWPLLPRKYIEGQSVSLSDLPEEVLEIIFLHVQDPSKLVRGCRSLHGVGNKALVRVRWLLARWGRANAFQGALRWTKILDSGTLELLLKAVPVVPRYIIQRALTRFQHVNKADLIAPLMTYGLTHYHNLSLHKHDGQCFKDLLPFASSSLLQQMTFFTQTRLDVIDELVNVYNFNVNFCKWNPNTGLPMMATNEGFRVFLSAVASGNEVMVKALLKHKMQTHVERYCSPMNGTGSRSLYESVFPLFEATPQWEDSLFQPELRTYMKYTVEALVLATKNKHLKIMQMLLEHDSPRWESENGAEVLKATLQLAVDETFAAGISLVTEYIGSYPPPPKSPLALKRALYHACLENDLKALKALIKEGATTDGGSGEVGSGPDPMKHVILCEKTELLNYLIRTLDFSQERLSELLTFAIDNMSITCARYLLTNRTQRPIVIEKHLRRCVVHASTSLLPLILRCLHIQQPDKLMPGFTGVLRLATKRANAESAGQARLDIVEELQAYKEKIDQKFAAKKGKSKSGPAHRRSAKSHSTAADLGITSTSSIAKPSRPRTTRNSQLAGLH</sequence>
<dbReference type="Gene3D" id="1.25.40.20">
    <property type="entry name" value="Ankyrin repeat-containing domain"/>
    <property type="match status" value="1"/>
</dbReference>
<dbReference type="InterPro" id="IPR002110">
    <property type="entry name" value="Ankyrin_rpt"/>
</dbReference>
<feature type="compositionally biased region" description="Basic residues" evidence="1">
    <location>
        <begin position="526"/>
        <end position="543"/>
    </location>
</feature>
<evidence type="ECO:0000313" key="2">
    <source>
        <dbReference type="EMBL" id="TPX57278.1"/>
    </source>
</evidence>
<evidence type="ECO:0000256" key="1">
    <source>
        <dbReference type="SAM" id="MobiDB-lite"/>
    </source>
</evidence>
<accession>A0A507E2A0</accession>
<gene>
    <name evidence="2" type="ORF">PhCBS80983_g03950</name>
</gene>
<reference evidence="2 3" key="1">
    <citation type="journal article" date="2019" name="Sci. Rep.">
        <title>Comparative genomics of chytrid fungi reveal insights into the obligate biotrophic and pathogenic lifestyle of Synchytrium endobioticum.</title>
        <authorList>
            <person name="van de Vossenberg B.T.L.H."/>
            <person name="Warris S."/>
            <person name="Nguyen H.D.T."/>
            <person name="van Gent-Pelzer M.P.E."/>
            <person name="Joly D.L."/>
            <person name="van de Geest H.C."/>
            <person name="Bonants P.J.M."/>
            <person name="Smith D.S."/>
            <person name="Levesque C.A."/>
            <person name="van der Lee T.A.J."/>
        </authorList>
    </citation>
    <scope>NUCLEOTIDE SEQUENCE [LARGE SCALE GENOMIC DNA]</scope>
    <source>
        <strain evidence="2 3">CBS 809.83</strain>
    </source>
</reference>
<evidence type="ECO:0008006" key="4">
    <source>
        <dbReference type="Google" id="ProtNLM"/>
    </source>
</evidence>
<dbReference type="SUPFAM" id="SSF48403">
    <property type="entry name" value="Ankyrin repeat"/>
    <property type="match status" value="1"/>
</dbReference>
<dbReference type="SMART" id="SM00248">
    <property type="entry name" value="ANK"/>
    <property type="match status" value="3"/>
</dbReference>
<protein>
    <recommendedName>
        <fullName evidence="4">F-box domain-containing protein</fullName>
    </recommendedName>
</protein>
<dbReference type="STRING" id="109895.A0A507E2A0"/>
<feature type="region of interest" description="Disordered" evidence="1">
    <location>
        <begin position="525"/>
        <end position="577"/>
    </location>
</feature>
<dbReference type="Proteomes" id="UP000318582">
    <property type="component" value="Unassembled WGS sequence"/>
</dbReference>